<sequence length="117" mass="13052">MMQKSTKNPLLPLMLFGFMVVAPMSVQADWLDSAKQTAQESWETTKETVSQWTQQAKESQTMQSVKSGTQEVVETVSDKQTYLDAWQATKEGAQVAKQKVVQAYEEAKTTNDTPSAD</sequence>
<protein>
    <recommendedName>
        <fullName evidence="5">Phasin domain-containing protein</fullName>
    </recommendedName>
</protein>
<dbReference type="EMBL" id="AP021889">
    <property type="protein sequence ID" value="BBP45754.1"/>
    <property type="molecule type" value="Genomic_DNA"/>
</dbReference>
<dbReference type="AlphaFoldDB" id="A0A6F8PUR0"/>
<evidence type="ECO:0000256" key="2">
    <source>
        <dbReference type="SAM" id="SignalP"/>
    </source>
</evidence>
<evidence type="ECO:0000313" key="4">
    <source>
        <dbReference type="Proteomes" id="UP000501726"/>
    </source>
</evidence>
<evidence type="ECO:0000256" key="1">
    <source>
        <dbReference type="SAM" id="MobiDB-lite"/>
    </source>
</evidence>
<proteinExistence type="predicted"/>
<evidence type="ECO:0000313" key="3">
    <source>
        <dbReference type="EMBL" id="BBP45754.1"/>
    </source>
</evidence>
<dbReference type="RefSeq" id="WP_173271756.1">
    <property type="nucleotide sequence ID" value="NZ_AP021889.1"/>
</dbReference>
<evidence type="ECO:0008006" key="5">
    <source>
        <dbReference type="Google" id="ProtNLM"/>
    </source>
</evidence>
<feature type="chain" id="PRO_5026262145" description="Phasin domain-containing protein" evidence="2">
    <location>
        <begin position="29"/>
        <end position="117"/>
    </location>
</feature>
<dbReference type="KEGG" id="tse:THMIRHAS_11270"/>
<name>A0A6F8PUR0_9GAMM</name>
<dbReference type="Proteomes" id="UP000501726">
    <property type="component" value="Chromosome"/>
</dbReference>
<keyword evidence="2" id="KW-0732">Signal</keyword>
<feature type="signal peptide" evidence="2">
    <location>
        <begin position="1"/>
        <end position="28"/>
    </location>
</feature>
<organism evidence="3 4">
    <name type="scientific">Thiosulfatimonas sediminis</name>
    <dbReference type="NCBI Taxonomy" id="2675054"/>
    <lineage>
        <taxon>Bacteria</taxon>
        <taxon>Pseudomonadati</taxon>
        <taxon>Pseudomonadota</taxon>
        <taxon>Gammaproteobacteria</taxon>
        <taxon>Thiotrichales</taxon>
        <taxon>Piscirickettsiaceae</taxon>
        <taxon>Thiosulfatimonas</taxon>
    </lineage>
</organism>
<dbReference type="Gene3D" id="1.10.287.700">
    <property type="entry name" value="Helix hairpin bin"/>
    <property type="match status" value="1"/>
</dbReference>
<accession>A0A6F8PUR0</accession>
<keyword evidence="4" id="KW-1185">Reference proteome</keyword>
<feature type="region of interest" description="Disordered" evidence="1">
    <location>
        <begin position="45"/>
        <end position="66"/>
    </location>
</feature>
<gene>
    <name evidence="3" type="ORF">THMIRHAS_11270</name>
</gene>
<reference evidence="4" key="1">
    <citation type="submission" date="2019-11" db="EMBL/GenBank/DDBJ databases">
        <title>Isolation and characterization of two novel species in the genus Thiomicrorhabdus.</title>
        <authorList>
            <person name="Mochizuki J."/>
            <person name="Kojima H."/>
            <person name="Fukui M."/>
        </authorList>
    </citation>
    <scope>NUCLEOTIDE SEQUENCE [LARGE SCALE GENOMIC DNA]</scope>
    <source>
        <strain evidence="4">aks77</strain>
    </source>
</reference>